<gene>
    <name evidence="1" type="ORF">Goshw_028914</name>
</gene>
<sequence length="202" mass="22552">MVAATNGAEQIPTETIRDIVEELLEAARYDDLDDLIRLASIGVSLDSKDSHGRTGFLLILWILCSVKLLYLSTRPIVSTQSGSFVQLAHSSSGGFVAFKGSTKWLSPSLMVERKQKGFCFWCEAKYHIGHKCVKSQLYQMLLESPCEEEVEEFQECSNKLDDLSGEGEQPQTPTLSLHAIKGSQGPHTIRFEQIRGQQRPFS</sequence>
<accession>A0A7J9KNT8</accession>
<keyword evidence="2" id="KW-1185">Reference proteome</keyword>
<evidence type="ECO:0000313" key="2">
    <source>
        <dbReference type="Proteomes" id="UP000593576"/>
    </source>
</evidence>
<protein>
    <submittedName>
        <fullName evidence="1">Uncharacterized protein</fullName>
    </submittedName>
</protein>
<evidence type="ECO:0000313" key="1">
    <source>
        <dbReference type="EMBL" id="MBA0848137.1"/>
    </source>
</evidence>
<name>A0A7J9KNT8_GOSSC</name>
<comment type="caution">
    <text evidence="1">The sequence shown here is derived from an EMBL/GenBank/DDBJ whole genome shotgun (WGS) entry which is preliminary data.</text>
</comment>
<dbReference type="AlphaFoldDB" id="A0A7J9KNT8"/>
<reference evidence="1 2" key="1">
    <citation type="journal article" date="2019" name="Genome Biol. Evol.">
        <title>Insights into the evolution of the New World diploid cottons (Gossypium, subgenus Houzingenia) based on genome sequencing.</title>
        <authorList>
            <person name="Grover C.E."/>
            <person name="Arick M.A. 2nd"/>
            <person name="Thrash A."/>
            <person name="Conover J.L."/>
            <person name="Sanders W.S."/>
            <person name="Peterson D.G."/>
            <person name="Frelichowski J.E."/>
            <person name="Scheffler J.A."/>
            <person name="Scheffler B.E."/>
            <person name="Wendel J.F."/>
        </authorList>
    </citation>
    <scope>NUCLEOTIDE SEQUENCE [LARGE SCALE GENOMIC DNA]</scope>
    <source>
        <strain evidence="1">1</strain>
        <tissue evidence="1">Leaf</tissue>
    </source>
</reference>
<proteinExistence type="predicted"/>
<dbReference type="OrthoDB" id="10057496at2759"/>
<dbReference type="Proteomes" id="UP000593576">
    <property type="component" value="Unassembled WGS sequence"/>
</dbReference>
<organism evidence="1 2">
    <name type="scientific">Gossypium schwendimanii</name>
    <name type="common">Cotton</name>
    <dbReference type="NCBI Taxonomy" id="34291"/>
    <lineage>
        <taxon>Eukaryota</taxon>
        <taxon>Viridiplantae</taxon>
        <taxon>Streptophyta</taxon>
        <taxon>Embryophyta</taxon>
        <taxon>Tracheophyta</taxon>
        <taxon>Spermatophyta</taxon>
        <taxon>Magnoliopsida</taxon>
        <taxon>eudicotyledons</taxon>
        <taxon>Gunneridae</taxon>
        <taxon>Pentapetalae</taxon>
        <taxon>rosids</taxon>
        <taxon>malvids</taxon>
        <taxon>Malvales</taxon>
        <taxon>Malvaceae</taxon>
        <taxon>Malvoideae</taxon>
        <taxon>Gossypium</taxon>
    </lineage>
</organism>
<dbReference type="EMBL" id="JABFAF010000001">
    <property type="protein sequence ID" value="MBA0848137.1"/>
    <property type="molecule type" value="Genomic_DNA"/>
</dbReference>